<keyword evidence="7" id="KW-1185">Reference proteome</keyword>
<dbReference type="CDD" id="cd00056">
    <property type="entry name" value="ENDO3c"/>
    <property type="match status" value="1"/>
</dbReference>
<dbReference type="InterPro" id="IPR011257">
    <property type="entry name" value="DNA_glycosylase"/>
</dbReference>
<dbReference type="Gene3D" id="1.10.340.30">
    <property type="entry name" value="Hypothetical protein, domain 2"/>
    <property type="match status" value="1"/>
</dbReference>
<dbReference type="EMBL" id="JAUYVI010000005">
    <property type="protein sequence ID" value="MDQ7249516.1"/>
    <property type="molecule type" value="Genomic_DNA"/>
</dbReference>
<dbReference type="Proteomes" id="UP001230156">
    <property type="component" value="Unassembled WGS sequence"/>
</dbReference>
<dbReference type="SUPFAM" id="SSF48150">
    <property type="entry name" value="DNA-glycosylase"/>
    <property type="match status" value="1"/>
</dbReference>
<accession>A0ABU0YP67</accession>
<evidence type="ECO:0000259" key="5">
    <source>
        <dbReference type="SMART" id="SM00478"/>
    </source>
</evidence>
<organism evidence="6 7">
    <name type="scientific">Dongia sedimenti</name>
    <dbReference type="NCBI Taxonomy" id="3064282"/>
    <lineage>
        <taxon>Bacteria</taxon>
        <taxon>Pseudomonadati</taxon>
        <taxon>Pseudomonadota</taxon>
        <taxon>Alphaproteobacteria</taxon>
        <taxon>Rhodospirillales</taxon>
        <taxon>Dongiaceae</taxon>
        <taxon>Dongia</taxon>
    </lineage>
</organism>
<proteinExistence type="predicted"/>
<dbReference type="Gene3D" id="1.10.1670.40">
    <property type="match status" value="1"/>
</dbReference>
<dbReference type="SMART" id="SM00478">
    <property type="entry name" value="ENDO3c"/>
    <property type="match status" value="1"/>
</dbReference>
<sequence length="216" mass="23835">MAGRNNEDTGLLQQALDHLARADRHMADAIREIGAPPPRHRPAGFATLMDVIIAQQVSTASARAISGRLTERLSKVTPESFIALTDADLRAVGFSRQKTLYGRDLAAAFQDGRVSLPKLRRMPDEDAIAALSSVKGIGRWSAEVFLLFSLKRPDVMPAQDLALMVAAQRLKGLRARPDPKKLLKIAEPWRPFRSYGARMLWHYYRNGKGGIGGQPL</sequence>
<dbReference type="RefSeq" id="WP_379957568.1">
    <property type="nucleotide sequence ID" value="NZ_JAUYVI010000005.1"/>
</dbReference>
<evidence type="ECO:0000313" key="7">
    <source>
        <dbReference type="Proteomes" id="UP001230156"/>
    </source>
</evidence>
<name>A0ABU0YP67_9PROT</name>
<dbReference type="InterPro" id="IPR003265">
    <property type="entry name" value="HhH-GPD_domain"/>
</dbReference>
<dbReference type="InterPro" id="IPR051912">
    <property type="entry name" value="Alkylbase_DNA_Glycosylase/TA"/>
</dbReference>
<keyword evidence="3" id="KW-0227">DNA damage</keyword>
<dbReference type="EC" id="3.2.2.21" evidence="2"/>
<dbReference type="PANTHER" id="PTHR43003:SF5">
    <property type="entry name" value="DNA-3-METHYLADENINE GLYCOSYLASE"/>
    <property type="match status" value="1"/>
</dbReference>
<protein>
    <recommendedName>
        <fullName evidence="2">DNA-3-methyladenine glycosylase II</fullName>
        <ecNumber evidence="2">3.2.2.21</ecNumber>
    </recommendedName>
</protein>
<gene>
    <name evidence="6" type="ORF">Q8A70_17645</name>
</gene>
<evidence type="ECO:0000256" key="4">
    <source>
        <dbReference type="ARBA" id="ARBA00023204"/>
    </source>
</evidence>
<evidence type="ECO:0000256" key="3">
    <source>
        <dbReference type="ARBA" id="ARBA00022763"/>
    </source>
</evidence>
<dbReference type="Pfam" id="PF00730">
    <property type="entry name" value="HhH-GPD"/>
    <property type="match status" value="1"/>
</dbReference>
<feature type="domain" description="HhH-GPD" evidence="5">
    <location>
        <begin position="53"/>
        <end position="205"/>
    </location>
</feature>
<comment type="caution">
    <text evidence="6">The sequence shown here is derived from an EMBL/GenBank/DDBJ whole genome shotgun (WGS) entry which is preliminary data.</text>
</comment>
<keyword evidence="4" id="KW-0234">DNA repair</keyword>
<evidence type="ECO:0000313" key="6">
    <source>
        <dbReference type="EMBL" id="MDQ7249516.1"/>
    </source>
</evidence>
<evidence type="ECO:0000256" key="1">
    <source>
        <dbReference type="ARBA" id="ARBA00000086"/>
    </source>
</evidence>
<reference evidence="7" key="1">
    <citation type="submission" date="2023-08" db="EMBL/GenBank/DDBJ databases">
        <title>Rhodospirillaceae gen. nov., a novel taxon isolated from the Yangtze River Yuezi River estuary sludge.</title>
        <authorList>
            <person name="Ruan L."/>
        </authorList>
    </citation>
    <scope>NUCLEOTIDE SEQUENCE [LARGE SCALE GENOMIC DNA]</scope>
    <source>
        <strain evidence="7">R-7</strain>
    </source>
</reference>
<evidence type="ECO:0000256" key="2">
    <source>
        <dbReference type="ARBA" id="ARBA00012000"/>
    </source>
</evidence>
<dbReference type="PANTHER" id="PTHR43003">
    <property type="entry name" value="DNA-3-METHYLADENINE GLYCOSYLASE"/>
    <property type="match status" value="1"/>
</dbReference>
<comment type="catalytic activity">
    <reaction evidence="1">
        <text>Hydrolysis of alkylated DNA, releasing 3-methyladenine, 3-methylguanine, 7-methylguanine and 7-methyladenine.</text>
        <dbReference type="EC" id="3.2.2.21"/>
    </reaction>
</comment>